<evidence type="ECO:0000256" key="1">
    <source>
        <dbReference type="SAM" id="SignalP"/>
    </source>
</evidence>
<feature type="domain" description="BON" evidence="2">
    <location>
        <begin position="130"/>
        <end position="197"/>
    </location>
</feature>
<gene>
    <name evidence="3" type="ORF">MBHS_01913</name>
</gene>
<keyword evidence="3" id="KW-0449">Lipoprotein</keyword>
<dbReference type="InterPro" id="IPR051686">
    <property type="entry name" value="Lipoprotein_DolP"/>
</dbReference>
<feature type="domain" description="BON" evidence="2">
    <location>
        <begin position="51"/>
        <end position="121"/>
    </location>
</feature>
<feature type="signal peptide" evidence="1">
    <location>
        <begin position="1"/>
        <end position="19"/>
    </location>
</feature>
<dbReference type="PROSITE" id="PS51257">
    <property type="entry name" value="PROKAR_LIPOPROTEIN"/>
    <property type="match status" value="1"/>
</dbReference>
<dbReference type="OrthoDB" id="9783990at2"/>
<evidence type="ECO:0000313" key="4">
    <source>
        <dbReference type="Proteomes" id="UP000236724"/>
    </source>
</evidence>
<dbReference type="PANTHER" id="PTHR34606:SF4">
    <property type="entry name" value="OUTER MEMBRANE LIPOPROTEIN DOLP"/>
    <property type="match status" value="1"/>
</dbReference>
<dbReference type="EMBL" id="FMSV02000429">
    <property type="protein sequence ID" value="SEH06058.1"/>
    <property type="molecule type" value="Genomic_DNA"/>
</dbReference>
<proteinExistence type="predicted"/>
<dbReference type="InterPro" id="IPR007055">
    <property type="entry name" value="BON_dom"/>
</dbReference>
<dbReference type="Proteomes" id="UP000236724">
    <property type="component" value="Unassembled WGS sequence"/>
</dbReference>
<keyword evidence="4" id="KW-1185">Reference proteome</keyword>
<dbReference type="PROSITE" id="PS50914">
    <property type="entry name" value="BON"/>
    <property type="match status" value="2"/>
</dbReference>
<keyword evidence="1" id="KW-0732">Signal</keyword>
<accession>A0A1H6F7E1</accession>
<protein>
    <submittedName>
        <fullName evidence="3">Outer membrane lipoprotein</fullName>
    </submittedName>
</protein>
<reference evidence="3 4" key="1">
    <citation type="submission" date="2016-10" db="EMBL/GenBank/DDBJ databases">
        <authorList>
            <person name="de Groot N.N."/>
        </authorList>
    </citation>
    <scope>NUCLEOTIDE SEQUENCE [LARGE SCALE GENOMIC DNA]</scope>
    <source>
        <strain evidence="3">MBHS1</strain>
    </source>
</reference>
<name>A0A1H6F7E1_9GAMM</name>
<organism evidence="3 4">
    <name type="scientific">Candidatus Venteria ishoeyi</name>
    <dbReference type="NCBI Taxonomy" id="1899563"/>
    <lineage>
        <taxon>Bacteria</taxon>
        <taxon>Pseudomonadati</taxon>
        <taxon>Pseudomonadota</taxon>
        <taxon>Gammaproteobacteria</taxon>
        <taxon>Thiotrichales</taxon>
        <taxon>Thiotrichaceae</taxon>
        <taxon>Venteria</taxon>
    </lineage>
</organism>
<evidence type="ECO:0000313" key="3">
    <source>
        <dbReference type="EMBL" id="SEH06058.1"/>
    </source>
</evidence>
<feature type="chain" id="PRO_5014705781" evidence="1">
    <location>
        <begin position="20"/>
        <end position="208"/>
    </location>
</feature>
<dbReference type="RefSeq" id="WP_103919887.1">
    <property type="nucleotide sequence ID" value="NZ_FMSV02000429.1"/>
</dbReference>
<sequence>MKKFIAVFCLILVNLSLQGCGTLAVGTALFATGAAATRVFTDRRSAEISELDDNIIQAIQTALEKDKTVATQARIKFLSYNRIVLLAGEAPSDAVRQQAIKQILDHVPNIRKIHNEIHIAPLLSQESREYDSNLRIRITAALVGKQFFNASHVHMTLSNRTVYVMGLLSREEADAAIDTIRRVDGVKKVIPLIEYVKLIVHENDTVSE</sequence>
<evidence type="ECO:0000259" key="2">
    <source>
        <dbReference type="PROSITE" id="PS50914"/>
    </source>
</evidence>
<dbReference type="PANTHER" id="PTHR34606">
    <property type="entry name" value="BON DOMAIN-CONTAINING PROTEIN"/>
    <property type="match status" value="1"/>
</dbReference>
<dbReference type="AlphaFoldDB" id="A0A1H6F7E1"/>
<dbReference type="Pfam" id="PF04972">
    <property type="entry name" value="BON"/>
    <property type="match status" value="2"/>
</dbReference>